<comment type="caution">
    <text evidence="1">The sequence shown here is derived from an EMBL/GenBank/DDBJ whole genome shotgun (WGS) entry which is preliminary data.</text>
</comment>
<sequence>MRKMYWLLLPFIFSCSKSTEDRCFMSGKENSFETYVEEKTYTIQQILNEKPDYLEIENLKTYRSFKTDSIGNTIHNISKEEVERKWKAYKNDYKLFNEAFSEQFWYLKKQQIGNILYALAKNELGYWLLKIEHNKPSAYFLGLSFSHYYFNEVQEQPIIKGDYFQIEGSLVKIVKIPGLPGYDDYSAIEDGKFFKIKLKDLILDSDQDGYNDIFEKSFGLNPHNKDTDNDGINDFDDMNPMYKSEKNKYTQLYEQLLQVNSGFSNPEKLHYTFGIYMSNCDYFHQVNPHIRVLFIPEEKKKQTNYIKVTAATREEISKMQKDKKNPNIIYIDKAGSSYTNSYRAEYKNGKWDLIIDHSIVI</sequence>
<proteinExistence type="predicted"/>
<evidence type="ECO:0000313" key="1">
    <source>
        <dbReference type="EMBL" id="OPC68110.1"/>
    </source>
</evidence>
<dbReference type="AlphaFoldDB" id="A0A1T3MUY5"/>
<dbReference type="RefSeq" id="WP_078770708.1">
    <property type="nucleotide sequence ID" value="NZ_CBCSBR010000016.1"/>
</dbReference>
<evidence type="ECO:0008006" key="3">
    <source>
        <dbReference type="Google" id="ProtNLM"/>
    </source>
</evidence>
<keyword evidence="2" id="KW-1185">Reference proteome</keyword>
<accession>A0A1T3MUY5</accession>
<name>A0A1T3MUY5_9FLAO</name>
<protein>
    <recommendedName>
        <fullName evidence="3">Lipoprotein</fullName>
    </recommendedName>
</protein>
<reference evidence="1 2" key="1">
    <citation type="submission" date="2016-06" db="EMBL/GenBank/DDBJ databases">
        <title>Revisiting the taxonomy of the Elizabethkingia Genus based on Whole-Genome Sequencing, Optical Mapping, and MALDI-TOF.</title>
        <authorList>
            <person name="Nicholson A.C."/>
        </authorList>
    </citation>
    <scope>NUCLEOTIDE SEQUENCE [LARGE SCALE GENOMIC DNA]</scope>
    <source>
        <strain evidence="1 2">G4070</strain>
    </source>
</reference>
<dbReference type="Proteomes" id="UP000190813">
    <property type="component" value="Unassembled WGS sequence"/>
</dbReference>
<organism evidence="1 2">
    <name type="scientific">Elizabethkingia occulta</name>
    <dbReference type="NCBI Taxonomy" id="1867263"/>
    <lineage>
        <taxon>Bacteria</taxon>
        <taxon>Pseudomonadati</taxon>
        <taxon>Bacteroidota</taxon>
        <taxon>Flavobacteriia</taxon>
        <taxon>Flavobacteriales</taxon>
        <taxon>Weeksellaceae</taxon>
        <taxon>Elizabethkingia</taxon>
    </lineage>
</organism>
<gene>
    <name evidence="1" type="ORF">BAZ10_13055</name>
</gene>
<evidence type="ECO:0000313" key="2">
    <source>
        <dbReference type="Proteomes" id="UP000190813"/>
    </source>
</evidence>
<dbReference type="EMBL" id="MAHX01000005">
    <property type="protein sequence ID" value="OPC68110.1"/>
    <property type="molecule type" value="Genomic_DNA"/>
</dbReference>
<dbReference type="PROSITE" id="PS51257">
    <property type="entry name" value="PROKAR_LIPOPROTEIN"/>
    <property type="match status" value="1"/>
</dbReference>